<evidence type="ECO:0000313" key="3">
    <source>
        <dbReference type="EMBL" id="PRY95455.1"/>
    </source>
</evidence>
<dbReference type="RefSeq" id="WP_106159829.1">
    <property type="nucleotide sequence ID" value="NZ_PVTT01000001.1"/>
</dbReference>
<dbReference type="OrthoDB" id="9792858at2"/>
<evidence type="ECO:0000259" key="2">
    <source>
        <dbReference type="SMART" id="SM00903"/>
    </source>
</evidence>
<evidence type="ECO:0000313" key="4">
    <source>
        <dbReference type="Proteomes" id="UP000238801"/>
    </source>
</evidence>
<reference evidence="3 4" key="1">
    <citation type="submission" date="2018-03" db="EMBL/GenBank/DDBJ databases">
        <title>Genomic Encyclopedia of Archaeal and Bacterial Type Strains, Phase II (KMG-II): from individual species to whole genera.</title>
        <authorList>
            <person name="Goeker M."/>
        </authorList>
    </citation>
    <scope>NUCLEOTIDE SEQUENCE [LARGE SCALE GENOMIC DNA]</scope>
    <source>
        <strain evidence="3 4">DSM 29318</strain>
    </source>
</reference>
<feature type="domain" description="Flavin reductase like" evidence="2">
    <location>
        <begin position="12"/>
        <end position="151"/>
    </location>
</feature>
<gene>
    <name evidence="3" type="ORF">BCF33_1075</name>
</gene>
<dbReference type="PANTHER" id="PTHR30466">
    <property type="entry name" value="FLAVIN REDUCTASE"/>
    <property type="match status" value="1"/>
</dbReference>
<evidence type="ECO:0000256" key="1">
    <source>
        <dbReference type="ARBA" id="ARBA00023002"/>
    </source>
</evidence>
<dbReference type="InterPro" id="IPR050268">
    <property type="entry name" value="NADH-dep_flavin_reductase"/>
</dbReference>
<dbReference type="Pfam" id="PF01613">
    <property type="entry name" value="Flavin_Reduct"/>
    <property type="match status" value="1"/>
</dbReference>
<protein>
    <submittedName>
        <fullName evidence="3">Flavin reductase (DIM6/NTAB) family NADH-FMN oxidoreductase RutF</fullName>
    </submittedName>
</protein>
<dbReference type="SUPFAM" id="SSF50475">
    <property type="entry name" value="FMN-binding split barrel"/>
    <property type="match status" value="1"/>
</dbReference>
<dbReference type="EMBL" id="PVTT01000001">
    <property type="protein sequence ID" value="PRY95455.1"/>
    <property type="molecule type" value="Genomic_DNA"/>
</dbReference>
<dbReference type="SMART" id="SM00903">
    <property type="entry name" value="Flavin_Reduct"/>
    <property type="match status" value="1"/>
</dbReference>
<comment type="caution">
    <text evidence="3">The sequence shown here is derived from an EMBL/GenBank/DDBJ whole genome shotgun (WGS) entry which is preliminary data.</text>
</comment>
<accession>A0A2T0X970</accession>
<sequence length="156" mass="16676">MTFDAGAFRDALGRFPTGVTVVTCRDAEGPLAIVANSFASVSLDPPLVLWSPAKASRRHDAFVAAPRFSIHVIAADDKDEALAFVRDGRAFGPGWETGEDVPVHPGTLARFDCARHAAHDGGDHTIVVGLVTDIHARDGDALIFDRGRYGRFAPEP</sequence>
<keyword evidence="1" id="KW-0560">Oxidoreductase</keyword>
<dbReference type="InterPro" id="IPR012349">
    <property type="entry name" value="Split_barrel_FMN-bd"/>
</dbReference>
<dbReference type="PANTHER" id="PTHR30466:SF1">
    <property type="entry name" value="FMN REDUCTASE (NADH) RUTF"/>
    <property type="match status" value="1"/>
</dbReference>
<dbReference type="GO" id="GO:0042602">
    <property type="term" value="F:riboflavin reductase (NADPH) activity"/>
    <property type="evidence" value="ECO:0007669"/>
    <property type="project" value="TreeGrafter"/>
</dbReference>
<dbReference type="InterPro" id="IPR002563">
    <property type="entry name" value="Flavin_Rdtase-like_dom"/>
</dbReference>
<dbReference type="Gene3D" id="2.30.110.10">
    <property type="entry name" value="Electron Transport, Fmn-binding Protein, Chain A"/>
    <property type="match status" value="1"/>
</dbReference>
<name>A0A2T0X970_9RHOB</name>
<keyword evidence="4" id="KW-1185">Reference proteome</keyword>
<organism evidence="3 4">
    <name type="scientific">Hasllibacter halocynthiae</name>
    <dbReference type="NCBI Taxonomy" id="595589"/>
    <lineage>
        <taxon>Bacteria</taxon>
        <taxon>Pseudomonadati</taxon>
        <taxon>Pseudomonadota</taxon>
        <taxon>Alphaproteobacteria</taxon>
        <taxon>Rhodobacterales</taxon>
        <taxon>Roseobacteraceae</taxon>
        <taxon>Hasllibacter</taxon>
    </lineage>
</organism>
<dbReference type="AlphaFoldDB" id="A0A2T0X970"/>
<dbReference type="GO" id="GO:0010181">
    <property type="term" value="F:FMN binding"/>
    <property type="evidence" value="ECO:0007669"/>
    <property type="project" value="InterPro"/>
</dbReference>
<dbReference type="Proteomes" id="UP000238801">
    <property type="component" value="Unassembled WGS sequence"/>
</dbReference>
<proteinExistence type="predicted"/>